<dbReference type="HOGENOM" id="CLU_039070_2_0_1"/>
<dbReference type="OrthoDB" id="2692579at2759"/>
<sequence>MDEKKWRTDSTLFRRDAKLAGTVNLSPAWFQQGHSQFMFQHPLEASTLLKPGRNEEEAKQWLAMMFKAHSHISAAMGVMHPQMYAIGHDTLIKIWEDASAEIREVLRVWPSVYSSLSLMVNR</sequence>
<gene>
    <name evidence="1" type="ORF">PAXRUDRAFT_181645</name>
</gene>
<dbReference type="Proteomes" id="UP000054538">
    <property type="component" value="Unassembled WGS sequence"/>
</dbReference>
<dbReference type="InParanoid" id="A0A0D0BJR9"/>
<organism evidence="1 2">
    <name type="scientific">Paxillus rubicundulus Ve08.2h10</name>
    <dbReference type="NCBI Taxonomy" id="930991"/>
    <lineage>
        <taxon>Eukaryota</taxon>
        <taxon>Fungi</taxon>
        <taxon>Dikarya</taxon>
        <taxon>Basidiomycota</taxon>
        <taxon>Agaricomycotina</taxon>
        <taxon>Agaricomycetes</taxon>
        <taxon>Agaricomycetidae</taxon>
        <taxon>Boletales</taxon>
        <taxon>Paxilineae</taxon>
        <taxon>Paxillaceae</taxon>
        <taxon>Paxillus</taxon>
    </lineage>
</organism>
<name>A0A0D0BJR9_9AGAM</name>
<dbReference type="STRING" id="930991.A0A0D0BJR9"/>
<accession>A0A0D0BJR9</accession>
<evidence type="ECO:0000313" key="2">
    <source>
        <dbReference type="Proteomes" id="UP000054538"/>
    </source>
</evidence>
<reference evidence="1 2" key="1">
    <citation type="submission" date="2014-04" db="EMBL/GenBank/DDBJ databases">
        <authorList>
            <consortium name="DOE Joint Genome Institute"/>
            <person name="Kuo A."/>
            <person name="Kohler A."/>
            <person name="Jargeat P."/>
            <person name="Nagy L.G."/>
            <person name="Floudas D."/>
            <person name="Copeland A."/>
            <person name="Barry K.W."/>
            <person name="Cichocki N."/>
            <person name="Veneault-Fourrey C."/>
            <person name="LaButti K."/>
            <person name="Lindquist E.A."/>
            <person name="Lipzen A."/>
            <person name="Lundell T."/>
            <person name="Morin E."/>
            <person name="Murat C."/>
            <person name="Sun H."/>
            <person name="Tunlid A."/>
            <person name="Henrissat B."/>
            <person name="Grigoriev I.V."/>
            <person name="Hibbett D.S."/>
            <person name="Martin F."/>
            <person name="Nordberg H.P."/>
            <person name="Cantor M.N."/>
            <person name="Hua S.X."/>
        </authorList>
    </citation>
    <scope>NUCLEOTIDE SEQUENCE [LARGE SCALE GENOMIC DNA]</scope>
    <source>
        <strain evidence="1 2">Ve08.2h10</strain>
    </source>
</reference>
<reference evidence="2" key="2">
    <citation type="submission" date="2015-01" db="EMBL/GenBank/DDBJ databases">
        <title>Evolutionary Origins and Diversification of the Mycorrhizal Mutualists.</title>
        <authorList>
            <consortium name="DOE Joint Genome Institute"/>
            <consortium name="Mycorrhizal Genomics Consortium"/>
            <person name="Kohler A."/>
            <person name="Kuo A."/>
            <person name="Nagy L.G."/>
            <person name="Floudas D."/>
            <person name="Copeland A."/>
            <person name="Barry K.W."/>
            <person name="Cichocki N."/>
            <person name="Veneault-Fourrey C."/>
            <person name="LaButti K."/>
            <person name="Lindquist E.A."/>
            <person name="Lipzen A."/>
            <person name="Lundell T."/>
            <person name="Morin E."/>
            <person name="Murat C."/>
            <person name="Riley R."/>
            <person name="Ohm R."/>
            <person name="Sun H."/>
            <person name="Tunlid A."/>
            <person name="Henrissat B."/>
            <person name="Grigoriev I.V."/>
            <person name="Hibbett D.S."/>
            <person name="Martin F."/>
        </authorList>
    </citation>
    <scope>NUCLEOTIDE SEQUENCE [LARGE SCALE GENOMIC DNA]</scope>
    <source>
        <strain evidence="2">Ve08.2h10</strain>
    </source>
</reference>
<dbReference type="EMBL" id="KN831499">
    <property type="protein sequence ID" value="KIK71897.1"/>
    <property type="molecule type" value="Genomic_DNA"/>
</dbReference>
<evidence type="ECO:0000313" key="1">
    <source>
        <dbReference type="EMBL" id="KIK71897.1"/>
    </source>
</evidence>
<keyword evidence="2" id="KW-1185">Reference proteome</keyword>
<proteinExistence type="predicted"/>
<feature type="non-terminal residue" evidence="1">
    <location>
        <position position="1"/>
    </location>
</feature>
<dbReference type="AlphaFoldDB" id="A0A0D0BJR9"/>
<protein>
    <submittedName>
        <fullName evidence="1">Uncharacterized protein</fullName>
    </submittedName>
</protein>